<dbReference type="EC" id="1.11.1.21" evidence="10 11"/>
<evidence type="ECO:0000256" key="8">
    <source>
        <dbReference type="ARBA" id="ARBA00051651"/>
    </source>
</evidence>
<comment type="function">
    <text evidence="10">Bifunctional enzyme with both catalase and broad-spectrum peroxidase activity.</text>
</comment>
<dbReference type="FunFam" id="1.10.420.10:FF:000004">
    <property type="entry name" value="Catalase-peroxidase"/>
    <property type="match status" value="1"/>
</dbReference>
<evidence type="ECO:0000256" key="2">
    <source>
        <dbReference type="ARBA" id="ARBA00022617"/>
    </source>
</evidence>
<keyword evidence="6 10" id="KW-0376">Hydrogen peroxide</keyword>
<dbReference type="Pfam" id="PF00141">
    <property type="entry name" value="peroxidase"/>
    <property type="match status" value="2"/>
</dbReference>
<dbReference type="GO" id="GO:0070301">
    <property type="term" value="P:cellular response to hydrogen peroxide"/>
    <property type="evidence" value="ECO:0007669"/>
    <property type="project" value="TreeGrafter"/>
</dbReference>
<accession>A0A0J9E4W5</accession>
<evidence type="ECO:0000259" key="12">
    <source>
        <dbReference type="PROSITE" id="PS50873"/>
    </source>
</evidence>
<dbReference type="InterPro" id="IPR019794">
    <property type="entry name" value="Peroxidases_AS"/>
</dbReference>
<dbReference type="EMBL" id="LFTY01000002">
    <property type="protein sequence ID" value="KMW56854.1"/>
    <property type="molecule type" value="Genomic_DNA"/>
</dbReference>
<dbReference type="Gene3D" id="1.10.420.10">
    <property type="entry name" value="Peroxidase, domain 2"/>
    <property type="match status" value="2"/>
</dbReference>
<dbReference type="NCBIfam" id="NF011635">
    <property type="entry name" value="PRK15061.1"/>
    <property type="match status" value="1"/>
</dbReference>
<keyword evidence="1 10" id="KW-0575">Peroxidase</keyword>
<dbReference type="CDD" id="cd08200">
    <property type="entry name" value="catalase_peroxidase_2"/>
    <property type="match status" value="1"/>
</dbReference>
<dbReference type="PANTHER" id="PTHR30555:SF0">
    <property type="entry name" value="CATALASE-PEROXIDASE"/>
    <property type="match status" value="1"/>
</dbReference>
<comment type="cofactor">
    <cofactor evidence="10">
        <name>heme b</name>
        <dbReference type="ChEBI" id="CHEBI:60344"/>
    </cofactor>
    <text evidence="10">Binds 1 heme b (iron(II)-protoporphyrin IX) group per dimer.</text>
</comment>
<comment type="caution">
    <text evidence="13">The sequence shown here is derived from an EMBL/GenBank/DDBJ whole genome shotgun (WGS) entry which is preliminary data.</text>
</comment>
<feature type="cross-link" description="Tryptophyl-tyrosyl-methioninium (Tyr-Met) (with Trp-95)" evidence="10">
    <location>
        <begin position="223"/>
        <end position="249"/>
    </location>
</feature>
<evidence type="ECO:0000256" key="3">
    <source>
        <dbReference type="ARBA" id="ARBA00022723"/>
    </source>
</evidence>
<feature type="active site" description="Proton acceptor" evidence="10">
    <location>
        <position position="96"/>
    </location>
</feature>
<dbReference type="STRING" id="1675527.AIOL_001811"/>
<dbReference type="CDD" id="cd00649">
    <property type="entry name" value="catalase_peroxidase_1"/>
    <property type="match status" value="1"/>
</dbReference>
<dbReference type="Proteomes" id="UP000037178">
    <property type="component" value="Unassembled WGS sequence"/>
</dbReference>
<dbReference type="GO" id="GO:0042744">
    <property type="term" value="P:hydrogen peroxide catabolic process"/>
    <property type="evidence" value="ECO:0007669"/>
    <property type="project" value="UniProtKB-KW"/>
</dbReference>
<keyword evidence="5 10" id="KW-0408">Iron</keyword>
<evidence type="ECO:0000256" key="11">
    <source>
        <dbReference type="RuleBase" id="RU003451"/>
    </source>
</evidence>
<keyword evidence="4 10" id="KW-0560">Oxidoreductase</keyword>
<dbReference type="InterPro" id="IPR002016">
    <property type="entry name" value="Haem_peroxidase"/>
</dbReference>
<comment type="catalytic activity">
    <reaction evidence="8 10 11">
        <text>H2O2 + AH2 = A + 2 H2O</text>
        <dbReference type="Rhea" id="RHEA:30275"/>
        <dbReference type="ChEBI" id="CHEBI:13193"/>
        <dbReference type="ChEBI" id="CHEBI:15377"/>
        <dbReference type="ChEBI" id="CHEBI:16240"/>
        <dbReference type="ChEBI" id="CHEBI:17499"/>
        <dbReference type="EC" id="1.11.1.21"/>
    </reaction>
</comment>
<comment type="subunit">
    <text evidence="10">Homodimer or homotetramer.</text>
</comment>
<gene>
    <name evidence="10" type="primary">katG</name>
    <name evidence="13" type="ORF">AIOL_001811</name>
</gene>
<dbReference type="InterPro" id="IPR000763">
    <property type="entry name" value="Catalase_peroxidase"/>
</dbReference>
<dbReference type="FunFam" id="1.10.520.10:FF:000002">
    <property type="entry name" value="Catalase-peroxidase"/>
    <property type="match status" value="1"/>
</dbReference>
<dbReference type="InterPro" id="IPR010255">
    <property type="entry name" value="Haem_peroxidase_sf"/>
</dbReference>
<dbReference type="GO" id="GO:0046872">
    <property type="term" value="F:metal ion binding"/>
    <property type="evidence" value="ECO:0007669"/>
    <property type="project" value="UniProtKB-KW"/>
</dbReference>
<evidence type="ECO:0000256" key="6">
    <source>
        <dbReference type="ARBA" id="ARBA00023324"/>
    </source>
</evidence>
<dbReference type="SUPFAM" id="SSF48113">
    <property type="entry name" value="Heme-dependent peroxidases"/>
    <property type="match status" value="2"/>
</dbReference>
<dbReference type="PATRIC" id="fig|1675527.3.peg.1907"/>
<reference evidence="13 14" key="1">
    <citation type="submission" date="2015-06" db="EMBL/GenBank/DDBJ databases">
        <title>Draft genome sequence of an Alphaproteobacteria species associated to the Mediterranean sponge Oscarella lobularis.</title>
        <authorList>
            <person name="Jourda C."/>
            <person name="Santini S."/>
            <person name="Claverie J.-M."/>
        </authorList>
    </citation>
    <scope>NUCLEOTIDE SEQUENCE [LARGE SCALE GENOMIC DNA]</scope>
    <source>
        <strain evidence="13">IGS</strain>
    </source>
</reference>
<comment type="catalytic activity">
    <reaction evidence="7 10 11">
        <text>2 H2O2 = O2 + 2 H2O</text>
        <dbReference type="Rhea" id="RHEA:20309"/>
        <dbReference type="ChEBI" id="CHEBI:15377"/>
        <dbReference type="ChEBI" id="CHEBI:15379"/>
        <dbReference type="ChEBI" id="CHEBI:16240"/>
        <dbReference type="EC" id="1.11.1.21"/>
    </reaction>
</comment>
<dbReference type="PANTHER" id="PTHR30555">
    <property type="entry name" value="HYDROPEROXIDASE I, BIFUNCTIONAL CATALASE-PEROXIDASE"/>
    <property type="match status" value="1"/>
</dbReference>
<comment type="PTM">
    <text evidence="10">Formation of the three residue Trp-Tyr-Met cross-link is important for the catalase, but not the peroxidase activity of the enzyme.</text>
</comment>
<dbReference type="HAMAP" id="MF_01961">
    <property type="entry name" value="Catal_peroxid"/>
    <property type="match status" value="1"/>
</dbReference>
<comment type="caution">
    <text evidence="10">Lacks conserved residue(s) required for the propagation of feature annotation.</text>
</comment>
<keyword evidence="14" id="KW-1185">Reference proteome</keyword>
<dbReference type="PROSITE" id="PS50873">
    <property type="entry name" value="PEROXIDASE_4"/>
    <property type="match status" value="1"/>
</dbReference>
<keyword evidence="3 10" id="KW-0479">Metal-binding</keyword>
<proteinExistence type="inferred from homology"/>
<feature type="binding site" description="axial binding residue" evidence="10">
    <location>
        <position position="264"/>
    </location>
    <ligand>
        <name>heme b</name>
        <dbReference type="ChEBI" id="CHEBI:60344"/>
    </ligand>
    <ligandPart>
        <name>Fe</name>
        <dbReference type="ChEBI" id="CHEBI:18248"/>
    </ligandPart>
</feature>
<evidence type="ECO:0000256" key="9">
    <source>
        <dbReference type="ARBA" id="ARBA00060838"/>
    </source>
</evidence>
<dbReference type="OrthoDB" id="9759743at2"/>
<dbReference type="NCBIfam" id="TIGR00198">
    <property type="entry name" value="cat_per_HPI"/>
    <property type="match status" value="1"/>
</dbReference>
<feature type="domain" description="Plant heme peroxidase family profile" evidence="12">
    <location>
        <begin position="129"/>
        <end position="429"/>
    </location>
</feature>
<comment type="similarity">
    <text evidence="9 10 11">Belongs to the peroxidase family. Peroxidase/catalase subfamily.</text>
</comment>
<dbReference type="PROSITE" id="PS00435">
    <property type="entry name" value="PEROXIDASE_1"/>
    <property type="match status" value="1"/>
</dbReference>
<evidence type="ECO:0000313" key="13">
    <source>
        <dbReference type="EMBL" id="KMW56854.1"/>
    </source>
</evidence>
<evidence type="ECO:0000256" key="5">
    <source>
        <dbReference type="ARBA" id="ARBA00023004"/>
    </source>
</evidence>
<evidence type="ECO:0000256" key="1">
    <source>
        <dbReference type="ARBA" id="ARBA00022559"/>
    </source>
</evidence>
<protein>
    <recommendedName>
        <fullName evidence="10 11">Catalase-peroxidase</fullName>
        <shortName evidence="10">CP</shortName>
        <ecNumber evidence="10 11">1.11.1.21</ecNumber>
    </recommendedName>
    <alternativeName>
        <fullName evidence="10">Peroxidase/catalase</fullName>
    </alternativeName>
</protein>
<name>A0A0J9E4W5_9RHOB</name>
<evidence type="ECO:0000256" key="10">
    <source>
        <dbReference type="HAMAP-Rule" id="MF_01961"/>
    </source>
</evidence>
<evidence type="ECO:0000256" key="4">
    <source>
        <dbReference type="ARBA" id="ARBA00023002"/>
    </source>
</evidence>
<dbReference type="GO" id="GO:0004096">
    <property type="term" value="F:catalase activity"/>
    <property type="evidence" value="ECO:0007669"/>
    <property type="project" value="UniProtKB-UniRule"/>
</dbReference>
<dbReference type="GO" id="GO:0005829">
    <property type="term" value="C:cytosol"/>
    <property type="evidence" value="ECO:0007669"/>
    <property type="project" value="TreeGrafter"/>
</dbReference>
<organism evidence="13 14">
    <name type="scientific">Candidatus Rhodobacter oscarellae</name>
    <dbReference type="NCBI Taxonomy" id="1675527"/>
    <lineage>
        <taxon>Bacteria</taxon>
        <taxon>Pseudomonadati</taxon>
        <taxon>Pseudomonadota</taxon>
        <taxon>Alphaproteobacteria</taxon>
        <taxon>Rhodobacterales</taxon>
        <taxon>Rhodobacter group</taxon>
        <taxon>Rhodobacter</taxon>
    </lineage>
</organism>
<dbReference type="AlphaFoldDB" id="A0A0J9E4W5"/>
<dbReference type="PROSITE" id="PS00436">
    <property type="entry name" value="PEROXIDASE_2"/>
    <property type="match status" value="1"/>
</dbReference>
<evidence type="ECO:0000313" key="14">
    <source>
        <dbReference type="Proteomes" id="UP000037178"/>
    </source>
</evidence>
<dbReference type="GO" id="GO:0020037">
    <property type="term" value="F:heme binding"/>
    <property type="evidence" value="ECO:0007669"/>
    <property type="project" value="InterPro"/>
</dbReference>
<dbReference type="PRINTS" id="PR00458">
    <property type="entry name" value="PEROXIDASE"/>
</dbReference>
<feature type="site" description="Transition state stabilizer" evidence="10">
    <location>
        <position position="92"/>
    </location>
</feature>
<dbReference type="InterPro" id="IPR019793">
    <property type="entry name" value="Peroxidases_heam-ligand_BS"/>
</dbReference>
<keyword evidence="2 10" id="KW-0349">Heme</keyword>
<dbReference type="RefSeq" id="WP_049642672.1">
    <property type="nucleotide sequence ID" value="NZ_LFTY01000002.1"/>
</dbReference>
<dbReference type="PRINTS" id="PR00460">
    <property type="entry name" value="BPEROXIDASE"/>
</dbReference>
<sequence length="727" mass="77644">MDGNDMAAGKCPVMHATSSNRTNRDWWPNQLNLRILHQNAPATSPMGGDFDYAAEFAKLDLEALKADLTALMTDSQDWWPADYGHYGPFFIRMAWHSAGTYRTADGRGGASSGTQRFAPLNSWPDNGNLDKARRLLWPIKQKYGRQISWADLMILAGNVAIESMGGTTFGFGGGRADIWEPEEDVYWGAEAEWLQVSGGENSRYSGERDLENPLAAVQMGLIYVNPEGPDGNPDPAASGRDIRETFARMAMNDEETVALVAGGHTFGKAHGNGPAELVGPEPEGAPMEAMGFGWLSSHKSGKGVDAITSGIEGPWTANPTQWDNGYFDVLFGYEWQLTKSPAGANIWEAVDLKDGDHAPQVDGSGETVKLMMTTADMAMRMDPAYEKISRRFHENPAEFADAFARAWFKLTHRDMGPIACYLGNEVPSEELIWQDPVPAGAALSDADVATLKGEISGAGLSVAELVGAAWASASTYRCTDKRGGANGARVRLAPQRDWAANNPAGLAKVLGALESIQSGFAGDVSMADLIVLAGNVGVEMAAKAAGHDVSVPFTGGRGDASDAQTDAESFAVLEPIADGFRNYMKAEYSVSAEALLVDKAHLLGLSAPEMTVLVGGMRAMGANFDGSSHGVLTETPGALSNAFFVNLLDMGVEWSPIADANGVYEAKDRSTGAVKWTGTRVDLVFGSNSQLRALSEEYACDDRGAGFVADFVAAWAKVMDADRFDAA</sequence>
<dbReference type="Gene3D" id="1.10.520.10">
    <property type="match status" value="2"/>
</dbReference>
<evidence type="ECO:0000256" key="7">
    <source>
        <dbReference type="ARBA" id="ARBA00049145"/>
    </source>
</evidence>